<comment type="similarity">
    <text evidence="5">Belongs to the SAT4 family.</text>
</comment>
<organism evidence="9 10">
    <name type="scientific">Verruconis gallopava</name>
    <dbReference type="NCBI Taxonomy" id="253628"/>
    <lineage>
        <taxon>Eukaryota</taxon>
        <taxon>Fungi</taxon>
        <taxon>Dikarya</taxon>
        <taxon>Ascomycota</taxon>
        <taxon>Pezizomycotina</taxon>
        <taxon>Dothideomycetes</taxon>
        <taxon>Pleosporomycetidae</taxon>
        <taxon>Venturiales</taxon>
        <taxon>Sympoventuriaceae</taxon>
        <taxon>Verruconis</taxon>
    </lineage>
</organism>
<keyword evidence="10" id="KW-1185">Reference proteome</keyword>
<keyword evidence="2 7" id="KW-0812">Transmembrane</keyword>
<dbReference type="EMBL" id="KN847533">
    <property type="protein sequence ID" value="KIW07030.1"/>
    <property type="molecule type" value="Genomic_DNA"/>
</dbReference>
<keyword evidence="4 7" id="KW-0472">Membrane</keyword>
<keyword evidence="3 7" id="KW-1133">Transmembrane helix</keyword>
<feature type="compositionally biased region" description="Basic and acidic residues" evidence="6">
    <location>
        <begin position="368"/>
        <end position="379"/>
    </location>
</feature>
<feature type="domain" description="Rhodopsin" evidence="8">
    <location>
        <begin position="36"/>
        <end position="281"/>
    </location>
</feature>
<evidence type="ECO:0000256" key="2">
    <source>
        <dbReference type="ARBA" id="ARBA00022692"/>
    </source>
</evidence>
<feature type="transmembrane region" description="Helical" evidence="7">
    <location>
        <begin position="214"/>
        <end position="239"/>
    </location>
</feature>
<dbReference type="InterPro" id="IPR049326">
    <property type="entry name" value="Rhodopsin_dom_fungi"/>
</dbReference>
<proteinExistence type="inferred from homology"/>
<dbReference type="GeneID" id="27309897"/>
<dbReference type="Pfam" id="PF20684">
    <property type="entry name" value="Fung_rhodopsin"/>
    <property type="match status" value="1"/>
</dbReference>
<gene>
    <name evidence="9" type="ORF">PV09_01924</name>
</gene>
<evidence type="ECO:0000259" key="8">
    <source>
        <dbReference type="Pfam" id="PF20684"/>
    </source>
</evidence>
<protein>
    <recommendedName>
        <fullName evidence="8">Rhodopsin domain-containing protein</fullName>
    </recommendedName>
</protein>
<feature type="transmembrane region" description="Helical" evidence="7">
    <location>
        <begin position="251"/>
        <end position="273"/>
    </location>
</feature>
<feature type="transmembrane region" description="Helical" evidence="7">
    <location>
        <begin position="20"/>
        <end position="40"/>
    </location>
</feature>
<evidence type="ECO:0000256" key="6">
    <source>
        <dbReference type="SAM" id="MobiDB-lite"/>
    </source>
</evidence>
<sequence>MAADDLFPSRSWKSANVGLVVVQALLAFIASLAVALRIYARISLHKKLALDDLSIILGLLFAIARAVVASLSSQSGWASRKGPDHAFQVPYYTHYFERRLFYALSAFFIRTGVLLYYLRLFPRTLSRLRFYSWILLMFSLAQCLQLCVVLAVYCDDITDLYRGDLEKYHNPRCADAPPFTYSGAIGDAAINAAIYVLPLPYVWGLKKLKLEQRLALVFIFGIGIIACFFALLQIPFIIMNYRYNDSTGKRWFGSQVSTFIAVELCLGLTAASLPDARGLIARIRPGFMAKFRHVDESCSGPDTHSRNRRRRRGGDAAYSLNAIPISGGARAWECSVEQKTKKPDWICSTIPWPTSEEPGAAGNSERSTVSERIEERGSV</sequence>
<evidence type="ECO:0000256" key="3">
    <source>
        <dbReference type="ARBA" id="ARBA00022989"/>
    </source>
</evidence>
<accession>A0A0D2AKF3</accession>
<dbReference type="HOGENOM" id="CLU_061867_0_0_1"/>
<feature type="transmembrane region" description="Helical" evidence="7">
    <location>
        <begin position="130"/>
        <end position="153"/>
    </location>
</feature>
<dbReference type="PANTHER" id="PTHR33048:SF157">
    <property type="entry name" value="INTEGRAL MEMBRANE PROTEIN"/>
    <property type="match status" value="1"/>
</dbReference>
<evidence type="ECO:0000313" key="10">
    <source>
        <dbReference type="Proteomes" id="UP000053259"/>
    </source>
</evidence>
<evidence type="ECO:0000256" key="5">
    <source>
        <dbReference type="ARBA" id="ARBA00038359"/>
    </source>
</evidence>
<dbReference type="VEuPathDB" id="FungiDB:PV09_01924"/>
<dbReference type="PANTHER" id="PTHR33048">
    <property type="entry name" value="PTH11-LIKE INTEGRAL MEMBRANE PROTEIN (AFU_ORTHOLOGUE AFUA_5G11245)"/>
    <property type="match status" value="1"/>
</dbReference>
<evidence type="ECO:0000256" key="7">
    <source>
        <dbReference type="SAM" id="Phobius"/>
    </source>
</evidence>
<dbReference type="AlphaFoldDB" id="A0A0D2AKF3"/>
<dbReference type="GO" id="GO:0016020">
    <property type="term" value="C:membrane"/>
    <property type="evidence" value="ECO:0007669"/>
    <property type="project" value="UniProtKB-SubCell"/>
</dbReference>
<feature type="region of interest" description="Disordered" evidence="6">
    <location>
        <begin position="347"/>
        <end position="379"/>
    </location>
</feature>
<feature type="transmembrane region" description="Helical" evidence="7">
    <location>
        <begin position="52"/>
        <end position="71"/>
    </location>
</feature>
<evidence type="ECO:0000313" key="9">
    <source>
        <dbReference type="EMBL" id="KIW07030.1"/>
    </source>
</evidence>
<evidence type="ECO:0000256" key="4">
    <source>
        <dbReference type="ARBA" id="ARBA00023136"/>
    </source>
</evidence>
<dbReference type="InterPro" id="IPR052337">
    <property type="entry name" value="SAT4-like"/>
</dbReference>
<feature type="transmembrane region" description="Helical" evidence="7">
    <location>
        <begin position="100"/>
        <end position="118"/>
    </location>
</feature>
<dbReference type="Proteomes" id="UP000053259">
    <property type="component" value="Unassembled WGS sequence"/>
</dbReference>
<reference evidence="9 10" key="1">
    <citation type="submission" date="2015-01" db="EMBL/GenBank/DDBJ databases">
        <title>The Genome Sequence of Ochroconis gallopava CBS43764.</title>
        <authorList>
            <consortium name="The Broad Institute Genomics Platform"/>
            <person name="Cuomo C."/>
            <person name="de Hoog S."/>
            <person name="Gorbushina A."/>
            <person name="Stielow B."/>
            <person name="Teixiera M."/>
            <person name="Abouelleil A."/>
            <person name="Chapman S.B."/>
            <person name="Priest M."/>
            <person name="Young S.K."/>
            <person name="Wortman J."/>
            <person name="Nusbaum C."/>
            <person name="Birren B."/>
        </authorList>
    </citation>
    <scope>NUCLEOTIDE SEQUENCE [LARGE SCALE GENOMIC DNA]</scope>
    <source>
        <strain evidence="9 10">CBS 43764</strain>
    </source>
</reference>
<dbReference type="OrthoDB" id="3648173at2759"/>
<evidence type="ECO:0000256" key="1">
    <source>
        <dbReference type="ARBA" id="ARBA00004141"/>
    </source>
</evidence>
<dbReference type="InParanoid" id="A0A0D2AKF3"/>
<dbReference type="RefSeq" id="XP_016216899.1">
    <property type="nucleotide sequence ID" value="XM_016354883.1"/>
</dbReference>
<comment type="subcellular location">
    <subcellularLocation>
        <location evidence="1">Membrane</location>
        <topology evidence="1">Multi-pass membrane protein</topology>
    </subcellularLocation>
</comment>
<feature type="transmembrane region" description="Helical" evidence="7">
    <location>
        <begin position="179"/>
        <end position="202"/>
    </location>
</feature>
<name>A0A0D2AKF3_9PEZI</name>